<protein>
    <recommendedName>
        <fullName evidence="2">DUF7811 domain-containing protein</fullName>
    </recommendedName>
</protein>
<feature type="region of interest" description="Disordered" evidence="1">
    <location>
        <begin position="107"/>
        <end position="155"/>
    </location>
</feature>
<dbReference type="AlphaFoldDB" id="A0A0U9HKC8"/>
<proteinExistence type="predicted"/>
<dbReference type="Proteomes" id="UP000054558">
    <property type="component" value="Unassembled WGS sequence"/>
</dbReference>
<reference evidence="3 4" key="1">
    <citation type="journal article" date="2014" name="Nat. Commun.">
        <title>Klebsormidium flaccidum genome reveals primary factors for plant terrestrial adaptation.</title>
        <authorList>
            <person name="Hori K."/>
            <person name="Maruyama F."/>
            <person name="Fujisawa T."/>
            <person name="Togashi T."/>
            <person name="Yamamoto N."/>
            <person name="Seo M."/>
            <person name="Sato S."/>
            <person name="Yamada T."/>
            <person name="Mori H."/>
            <person name="Tajima N."/>
            <person name="Moriyama T."/>
            <person name="Ikeuchi M."/>
            <person name="Watanabe M."/>
            <person name="Wada H."/>
            <person name="Kobayashi K."/>
            <person name="Saito M."/>
            <person name="Masuda T."/>
            <person name="Sasaki-Sekimoto Y."/>
            <person name="Mashiguchi K."/>
            <person name="Awai K."/>
            <person name="Shimojima M."/>
            <person name="Masuda S."/>
            <person name="Iwai M."/>
            <person name="Nobusawa T."/>
            <person name="Narise T."/>
            <person name="Kondo S."/>
            <person name="Saito H."/>
            <person name="Sato R."/>
            <person name="Murakawa M."/>
            <person name="Ihara Y."/>
            <person name="Oshima-Yamada Y."/>
            <person name="Ohtaka K."/>
            <person name="Satoh M."/>
            <person name="Sonobe K."/>
            <person name="Ishii M."/>
            <person name="Ohtani R."/>
            <person name="Kanamori-Sato M."/>
            <person name="Honoki R."/>
            <person name="Miyazaki D."/>
            <person name="Mochizuki H."/>
            <person name="Umetsu J."/>
            <person name="Higashi K."/>
            <person name="Shibata D."/>
            <person name="Kamiya Y."/>
            <person name="Sato N."/>
            <person name="Nakamura Y."/>
            <person name="Tabata S."/>
            <person name="Ida S."/>
            <person name="Kurokawa K."/>
            <person name="Ohta H."/>
        </authorList>
    </citation>
    <scope>NUCLEOTIDE SEQUENCE [LARGE SCALE GENOMIC DNA]</scope>
    <source>
        <strain evidence="3 4">NIES-2285</strain>
    </source>
</reference>
<gene>
    <name evidence="3" type="ORF">KFL_003020100</name>
</gene>
<dbReference type="InterPro" id="IPR056713">
    <property type="entry name" value="DUF7811"/>
</dbReference>
<feature type="domain" description="DUF7811" evidence="2">
    <location>
        <begin position="196"/>
        <end position="315"/>
    </location>
</feature>
<organism evidence="3 4">
    <name type="scientific">Klebsormidium nitens</name>
    <name type="common">Green alga</name>
    <name type="synonym">Ulothrix nitens</name>
    <dbReference type="NCBI Taxonomy" id="105231"/>
    <lineage>
        <taxon>Eukaryota</taxon>
        <taxon>Viridiplantae</taxon>
        <taxon>Streptophyta</taxon>
        <taxon>Klebsormidiophyceae</taxon>
        <taxon>Klebsormidiales</taxon>
        <taxon>Klebsormidiaceae</taxon>
        <taxon>Klebsormidium</taxon>
    </lineage>
</organism>
<evidence type="ECO:0000313" key="4">
    <source>
        <dbReference type="Proteomes" id="UP000054558"/>
    </source>
</evidence>
<dbReference type="PANTHER" id="PTHR36739:SF1">
    <property type="entry name" value="D-TAGATOSE-1,6-BISPHOSPHATE ALDOLASE SUBUNIT"/>
    <property type="match status" value="1"/>
</dbReference>
<dbReference type="Pfam" id="PF25103">
    <property type="entry name" value="DUF7811"/>
    <property type="match status" value="1"/>
</dbReference>
<accession>A0A0U9HKC8</accession>
<evidence type="ECO:0000313" key="3">
    <source>
        <dbReference type="EMBL" id="GAQ86650.1"/>
    </source>
</evidence>
<dbReference type="PANTHER" id="PTHR36739">
    <property type="entry name" value="D-TAGATOSE-1,6-BISPHOSPHATE ALDOLASE SUBUNIT"/>
    <property type="match status" value="1"/>
</dbReference>
<dbReference type="EMBL" id="DF237251">
    <property type="protein sequence ID" value="GAQ86650.1"/>
    <property type="molecule type" value="Genomic_DNA"/>
</dbReference>
<evidence type="ECO:0000259" key="2">
    <source>
        <dbReference type="Pfam" id="PF25103"/>
    </source>
</evidence>
<keyword evidence="4" id="KW-1185">Reference proteome</keyword>
<dbReference type="OrthoDB" id="2018054at2759"/>
<dbReference type="STRING" id="105231.A0A0U9HKC8"/>
<sequence length="316" mass="35548">MASFRTIAAILHQRTLNWVPRKAKRSCMLCHRIGMQGRWEEARMATSTLGRTPSNLLPCQASSHCSQEQAAGIHVRSWIGRRHDKTAWTAAPGRSLLHRRLHRRQLGLKKRDQQKVQALHNEGEPSWGHSFGASDGYGPYPWEQNGSGGEESEPGEDWVREPIITLLTSQGVVQLGGERVPARRAEAWQRRQSGQLGRLRPFREESYMDPHQQLCLGATFDIHATNGLDLGRRLTVLGFCRSVAMLSDVVEDCVVDQGGQVVHAELGNPSGLHERLVMTVHVPMLWGVPPQLDSLRHAIRSGGGIVEKMYRQWMFR</sequence>
<evidence type="ECO:0000256" key="1">
    <source>
        <dbReference type="SAM" id="MobiDB-lite"/>
    </source>
</evidence>
<name>A0A0U9HKC8_KLENI</name>